<dbReference type="GO" id="GO:0005886">
    <property type="term" value="C:plasma membrane"/>
    <property type="evidence" value="ECO:0007669"/>
    <property type="project" value="UniProtKB-SubCell"/>
</dbReference>
<dbReference type="AlphaFoldDB" id="A0A060NHM1"/>
<dbReference type="Proteomes" id="UP000067461">
    <property type="component" value="Chromosome"/>
</dbReference>
<keyword evidence="1" id="KW-0997">Cell inner membrane</keyword>
<organism evidence="4 5">
    <name type="scientific">Serpentinimonas raichei</name>
    <dbReference type="NCBI Taxonomy" id="1458425"/>
    <lineage>
        <taxon>Bacteria</taxon>
        <taxon>Pseudomonadati</taxon>
        <taxon>Pseudomonadota</taxon>
        <taxon>Betaproteobacteria</taxon>
        <taxon>Burkholderiales</taxon>
        <taxon>Comamonadaceae</taxon>
        <taxon>Serpentinimonas</taxon>
    </lineage>
</organism>
<keyword evidence="1" id="KW-0472">Membrane</keyword>
<dbReference type="PIRSF" id="PIRSF002786">
    <property type="entry name" value="XcpX"/>
    <property type="match status" value="1"/>
</dbReference>
<dbReference type="STRING" id="1458425.SRAA_0391"/>
<dbReference type="RefSeq" id="WP_082039849.1">
    <property type="nucleotide sequence ID" value="NZ_AP014568.1"/>
</dbReference>
<dbReference type="NCBIfam" id="NF037980">
    <property type="entry name" value="T2SS_GspK"/>
    <property type="match status" value="1"/>
</dbReference>
<evidence type="ECO:0000256" key="2">
    <source>
        <dbReference type="SAM" id="MobiDB-lite"/>
    </source>
</evidence>
<dbReference type="GO" id="GO:0009306">
    <property type="term" value="P:protein secretion"/>
    <property type="evidence" value="ECO:0007669"/>
    <property type="project" value="InterPro"/>
</dbReference>
<gene>
    <name evidence="4" type="ORF">SRAA_0391</name>
</gene>
<reference evidence="4 5" key="1">
    <citation type="journal article" date="2014" name="Nat. Commun.">
        <title>Physiological and genomic features of highly alkaliphilic hydrogen-utilizing Betaproteobacteria from a continental serpentinizing site.</title>
        <authorList>
            <person name="Suzuki S."/>
            <person name="Kuenen J.G."/>
            <person name="Schipper K."/>
            <person name="van der Velde S."/>
            <person name="Ishii S."/>
            <person name="Wu A."/>
            <person name="Sorokin D.Y."/>
            <person name="Tenney A."/>
            <person name="Meng X.Y."/>
            <person name="Morrill P.L."/>
            <person name="Kamagata Y."/>
            <person name="Muyzer G."/>
            <person name="Nealson K.H."/>
        </authorList>
    </citation>
    <scope>NUCLEOTIDE SEQUENCE [LARGE SCALE GENOMIC DNA]</scope>
    <source>
        <strain evidence="4 5">A1</strain>
    </source>
</reference>
<keyword evidence="1" id="KW-0813">Transport</keyword>
<evidence type="ECO:0000313" key="4">
    <source>
        <dbReference type="EMBL" id="BAO80245.1"/>
    </source>
</evidence>
<keyword evidence="5" id="KW-1185">Reference proteome</keyword>
<keyword evidence="1" id="KW-1003">Cell membrane</keyword>
<dbReference type="SUPFAM" id="SSF54523">
    <property type="entry name" value="Pili subunits"/>
    <property type="match status" value="1"/>
</dbReference>
<feature type="domain" description="T2SS protein K second SAM-like" evidence="3">
    <location>
        <begin position="235"/>
        <end position="276"/>
    </location>
</feature>
<dbReference type="KEGG" id="cbaa:SRAA_0391"/>
<evidence type="ECO:0000256" key="1">
    <source>
        <dbReference type="PIRNR" id="PIRNR002786"/>
    </source>
</evidence>
<dbReference type="EMBL" id="AP014568">
    <property type="protein sequence ID" value="BAO80245.1"/>
    <property type="molecule type" value="Genomic_DNA"/>
</dbReference>
<dbReference type="PANTHER" id="PTHR38831:SF1">
    <property type="entry name" value="TYPE II SECRETION SYSTEM PROTEIN K-RELATED"/>
    <property type="match status" value="1"/>
</dbReference>
<proteinExistence type="inferred from homology"/>
<name>A0A060NHM1_9BURK</name>
<sequence length="340" mass="37798">MKPLLDPGTGTGHSPLTSRHGSRTPPSGPHKQRGAALLLALLTAALAATLSASGYWQQWQAWQIEQSERQRVQSAWLLTGALDWARLILREDARASQIDHLAEPWSVPLQESRLNTFLAAQEQNPEALLTESFLSGRIHDMQARMNLRNLVEGSGQNLRLSGTGMASFAKLFQALGLPQEDLLQFSERLLRTLQAGQGAALLPQHFEQLQWLGLSPATLQRMADHATWLPERTALNLNTSSELALYASVPGLDRAQAQRLVQQRERSHFTSLEQAAPAFGSARTHINAERFTLSSRYFLLHGQLRLDELTVQERSLVLREGINVRTIWRQRGGAPVAPRA</sequence>
<dbReference type="InterPro" id="IPR005628">
    <property type="entry name" value="GspK"/>
</dbReference>
<dbReference type="OrthoDB" id="5293133at2"/>
<evidence type="ECO:0000313" key="5">
    <source>
        <dbReference type="Proteomes" id="UP000067461"/>
    </source>
</evidence>
<dbReference type="Pfam" id="PF03934">
    <property type="entry name" value="T2SSK"/>
    <property type="match status" value="1"/>
</dbReference>
<protein>
    <recommendedName>
        <fullName evidence="1">Type II secretion system protein K</fullName>
    </recommendedName>
</protein>
<dbReference type="InterPro" id="IPR045584">
    <property type="entry name" value="Pilin-like"/>
</dbReference>
<dbReference type="HOGENOM" id="CLU_057294_1_1_4"/>
<feature type="region of interest" description="Disordered" evidence="2">
    <location>
        <begin position="1"/>
        <end position="31"/>
    </location>
</feature>
<comment type="similarity">
    <text evidence="1">Belongs to the GSP K family.</text>
</comment>
<dbReference type="InterPro" id="IPR049179">
    <property type="entry name" value="T2SSK_SAM-like_2nd"/>
</dbReference>
<evidence type="ECO:0000259" key="3">
    <source>
        <dbReference type="Pfam" id="PF03934"/>
    </source>
</evidence>
<dbReference type="PANTHER" id="PTHR38831">
    <property type="entry name" value="TYPE II SECRETION SYSTEM PROTEIN K"/>
    <property type="match status" value="1"/>
</dbReference>
<accession>A0A060NHM1</accession>
<comment type="subcellular location">
    <subcellularLocation>
        <location evidence="1">Cell inner membrane</location>
    </subcellularLocation>
</comment>
<dbReference type="Gene3D" id="3.30.1300.30">
    <property type="entry name" value="GSPII I/J protein-like"/>
    <property type="match status" value="1"/>
</dbReference>